<protein>
    <recommendedName>
        <fullName evidence="8">Ion-translocating oxidoreductase complex subunit C</fullName>
        <ecNumber evidence="8">7.-.-.-</ecNumber>
    </recommendedName>
    <alternativeName>
        <fullName evidence="8">Rnf electron transport complex subunit C</fullName>
    </alternativeName>
</protein>
<evidence type="ECO:0000259" key="10">
    <source>
        <dbReference type="PROSITE" id="PS51379"/>
    </source>
</evidence>
<dbReference type="InterPro" id="IPR017900">
    <property type="entry name" value="4Fe4S_Fe_S_CS"/>
</dbReference>
<dbReference type="InterPro" id="IPR011538">
    <property type="entry name" value="Nuo51_FMN-bd"/>
</dbReference>
<evidence type="ECO:0000313" key="12">
    <source>
        <dbReference type="Proteomes" id="UP000633814"/>
    </source>
</evidence>
<comment type="subcellular location">
    <subcellularLocation>
        <location evidence="8">Cell inner membrane</location>
        <topology evidence="8">Peripheral membrane protein</topology>
    </subcellularLocation>
</comment>
<keyword evidence="12" id="KW-1185">Reference proteome</keyword>
<feature type="binding site" evidence="8">
    <location>
        <position position="415"/>
    </location>
    <ligand>
        <name>[4Fe-4S] cluster</name>
        <dbReference type="ChEBI" id="CHEBI:49883"/>
        <label>2</label>
    </ligand>
</feature>
<dbReference type="InterPro" id="IPR010208">
    <property type="entry name" value="Ion_transpt_RnfC/RsxC"/>
</dbReference>
<keyword evidence="8" id="KW-0472">Membrane</keyword>
<feature type="compositionally biased region" description="Low complexity" evidence="9">
    <location>
        <begin position="569"/>
        <end position="586"/>
    </location>
</feature>
<keyword evidence="8" id="KW-0997">Cell inner membrane</keyword>
<keyword evidence="4 8" id="KW-0677">Repeat</keyword>
<evidence type="ECO:0000256" key="4">
    <source>
        <dbReference type="ARBA" id="ARBA00022737"/>
    </source>
</evidence>
<dbReference type="InterPro" id="IPR026902">
    <property type="entry name" value="RnfC_N"/>
</dbReference>
<keyword evidence="6 8" id="KW-0408">Iron</keyword>
<evidence type="ECO:0000256" key="5">
    <source>
        <dbReference type="ARBA" id="ARBA00022982"/>
    </source>
</evidence>
<feature type="compositionally biased region" description="Basic and acidic residues" evidence="9">
    <location>
        <begin position="662"/>
        <end position="674"/>
    </location>
</feature>
<comment type="similarity">
    <text evidence="8">Belongs to the 4Fe4S bacterial-type ferredoxin family. RnfC subfamily.</text>
</comment>
<evidence type="ECO:0000256" key="7">
    <source>
        <dbReference type="ARBA" id="ARBA00023014"/>
    </source>
</evidence>
<comment type="function">
    <text evidence="8">Part of a membrane-bound complex that couples electron transfer with translocation of ions across the membrane.</text>
</comment>
<evidence type="ECO:0000256" key="2">
    <source>
        <dbReference type="ARBA" id="ARBA00022485"/>
    </source>
</evidence>
<evidence type="ECO:0000256" key="6">
    <source>
        <dbReference type="ARBA" id="ARBA00023004"/>
    </source>
</evidence>
<evidence type="ECO:0000256" key="3">
    <source>
        <dbReference type="ARBA" id="ARBA00022723"/>
    </source>
</evidence>
<dbReference type="Pfam" id="PF12838">
    <property type="entry name" value="Fer4_7"/>
    <property type="match status" value="1"/>
</dbReference>
<feature type="compositionally biased region" description="Low complexity" evidence="9">
    <location>
        <begin position="534"/>
        <end position="559"/>
    </location>
</feature>
<keyword evidence="3 8" id="KW-0479">Metal-binding</keyword>
<dbReference type="Gene3D" id="3.30.70.20">
    <property type="match status" value="1"/>
</dbReference>
<dbReference type="EC" id="7.-.-.-" evidence="8"/>
<dbReference type="Gene3D" id="3.40.50.11540">
    <property type="entry name" value="NADH-ubiquinone oxidoreductase 51kDa subunit"/>
    <property type="match status" value="1"/>
</dbReference>
<dbReference type="PROSITE" id="PS00198">
    <property type="entry name" value="4FE4S_FER_1"/>
    <property type="match status" value="1"/>
</dbReference>
<dbReference type="PROSITE" id="PS51379">
    <property type="entry name" value="4FE4S_FER_2"/>
    <property type="match status" value="2"/>
</dbReference>
<dbReference type="PANTHER" id="PTHR43034">
    <property type="entry name" value="ION-TRANSLOCATING OXIDOREDUCTASE COMPLEX SUBUNIT C"/>
    <property type="match status" value="1"/>
</dbReference>
<feature type="binding site" evidence="8">
    <location>
        <position position="425"/>
    </location>
    <ligand>
        <name>[4Fe-4S] cluster</name>
        <dbReference type="ChEBI" id="CHEBI:49883"/>
        <label>1</label>
    </ligand>
</feature>
<feature type="binding site" evidence="8">
    <location>
        <position position="421"/>
    </location>
    <ligand>
        <name>[4Fe-4S] cluster</name>
        <dbReference type="ChEBI" id="CHEBI:49883"/>
        <label>2</label>
    </ligand>
</feature>
<keyword evidence="7 8" id="KW-0411">Iron-sulfur</keyword>
<gene>
    <name evidence="11" type="primary">rsxC</name>
    <name evidence="8" type="synonym">rnfC</name>
    <name evidence="11" type="ORF">JAO78_003940</name>
</gene>
<feature type="compositionally biased region" description="Polar residues" evidence="9">
    <location>
        <begin position="587"/>
        <end position="609"/>
    </location>
</feature>
<keyword evidence="8" id="KW-1003">Cell membrane</keyword>
<feature type="region of interest" description="Disordered" evidence="9">
    <location>
        <begin position="534"/>
        <end position="821"/>
    </location>
</feature>
<comment type="cofactor">
    <cofactor evidence="8">
        <name>[4Fe-4S] cluster</name>
        <dbReference type="ChEBI" id="CHEBI:49883"/>
    </cofactor>
    <text evidence="8">Binds 2 [4Fe-4S] clusters per subunit.</text>
</comment>
<feature type="compositionally biased region" description="Polar residues" evidence="9">
    <location>
        <begin position="643"/>
        <end position="661"/>
    </location>
</feature>
<accession>A0ABS8C0W3</accession>
<sequence>MPSLFQQIQAGALWDFHGGVHPPTRKAVTSEKPIISMSLPERLYIPLRQHIGVAGQLLVGVGERVLKGQALTAADNSMTVPVHAPTSGMIIAITDHTSPHPSALPESVIVIEPDGLDEWREREPLNFATADTHTLLERIQDSGIAGMGGAGFPTHIKAGLHQPVDYLIINAVECEPYITADDALMQEAPTTIVKGIDILCKLLNPKAVLIGIEADKPIAAAGMRAACSQREHYYVREVPVKYPSGGEKQLIQLLTNKEVPAGRRPADIGIVMQNIGTAFAIAQAVLDDHPLISRIVTVTGETLQRPQNVQALIGTPVAALLDFCGYQAELEQKVIMGGPMMGFTLPDLAVPVVKTTNCILAPSHTELPNAGPELDCIRCSACADACPATLLPQQLLWYSKAKDHDKLKEYNLADCIECGACAYVCPSEIPLVQYYRIAKADIREQQREVLKAEQAKARFEARNARLEAEKQARLAKNQQLAAARQQSQQQNAGSNSVAAALERIKAKQQNATETAQRSHADIVAEREVKKQQARAYQAQQAAAAHTDAESGAQSQSASQNLDATATDPRQAAVAAAIARAKARQQQHTTETAQSSASAPAVTDSQATQNHADKALSQDDPRKAAVAAALARAKARKQQHGTETEQNSALENNGETAASSEAASDKPPSEDDPRKAAVAAALARAKARKQQHGTETEQNSALENNGEAVASSKAASDKPPSEDDPRKAAVAAALARAKARKQQQGAEAEQNSALENNDETAACSEAALENTPSQDDPRKDAVAAALARAKARKQQAAADTRFASEHDENAQAELAKTKGDSA</sequence>
<dbReference type="InterPro" id="IPR019554">
    <property type="entry name" value="Soluble_ligand-bd"/>
</dbReference>
<proteinExistence type="inferred from homology"/>
<feature type="binding site" evidence="8">
    <location>
        <position position="382"/>
    </location>
    <ligand>
        <name>[4Fe-4S] cluster</name>
        <dbReference type="ChEBI" id="CHEBI:49883"/>
        <label>1</label>
    </ligand>
</feature>
<keyword evidence="2 8" id="KW-0004">4Fe-4S</keyword>
<feature type="compositionally biased region" description="Basic and acidic residues" evidence="9">
    <location>
        <begin position="714"/>
        <end position="726"/>
    </location>
</feature>
<keyword evidence="1 8" id="KW-0813">Transport</keyword>
<feature type="binding site" evidence="8">
    <location>
        <position position="386"/>
    </location>
    <ligand>
        <name>[4Fe-4S] cluster</name>
        <dbReference type="ChEBI" id="CHEBI:49883"/>
        <label>2</label>
    </ligand>
</feature>
<reference evidence="11 12" key="1">
    <citation type="submission" date="2021-10" db="EMBL/GenBank/DDBJ databases">
        <title>Alishewanella koreense sp. nov. isolated from seawater of southwestern coast in South Korea and the proposal for the reclassification of Rheinheimera perlucida and Rheinheimera tuosuensis as Arsukibacterium perlucida and Arsukibacterium tuosuensis.</title>
        <authorList>
            <person name="Kim K.H."/>
            <person name="Ruan W."/>
            <person name="Kim K.R."/>
            <person name="Baek J.H."/>
            <person name="Jeon C.O."/>
        </authorList>
    </citation>
    <scope>NUCLEOTIDE SEQUENCE [LARGE SCALE GENOMIC DNA]</scope>
    <source>
        <strain evidence="11 12">16-MA</strain>
    </source>
</reference>
<dbReference type="SUPFAM" id="SSF46548">
    <property type="entry name" value="alpha-helical ferredoxin"/>
    <property type="match status" value="1"/>
</dbReference>
<feature type="binding site" evidence="8">
    <location>
        <position position="379"/>
    </location>
    <ligand>
        <name>[4Fe-4S] cluster</name>
        <dbReference type="ChEBI" id="CHEBI:49883"/>
        <label>1</label>
    </ligand>
</feature>
<feature type="compositionally biased region" description="Basic and acidic residues" evidence="9">
    <location>
        <begin position="801"/>
        <end position="821"/>
    </location>
</feature>
<dbReference type="Pfam" id="PF13375">
    <property type="entry name" value="RnfC_N"/>
    <property type="match status" value="1"/>
</dbReference>
<organism evidence="11 12">
    <name type="scientific">Alishewanella maricola</name>
    <dbReference type="NCBI Taxonomy" id="2795740"/>
    <lineage>
        <taxon>Bacteria</taxon>
        <taxon>Pseudomonadati</taxon>
        <taxon>Pseudomonadota</taxon>
        <taxon>Gammaproteobacteria</taxon>
        <taxon>Alteromonadales</taxon>
        <taxon>Alteromonadaceae</taxon>
        <taxon>Alishewanella</taxon>
    </lineage>
</organism>
<dbReference type="EMBL" id="JAEINI020000002">
    <property type="protein sequence ID" value="MCB5225957.1"/>
    <property type="molecule type" value="Genomic_DNA"/>
</dbReference>
<dbReference type="PANTHER" id="PTHR43034:SF2">
    <property type="entry name" value="ION-TRANSLOCATING OXIDOREDUCTASE COMPLEX SUBUNIT C"/>
    <property type="match status" value="1"/>
</dbReference>
<name>A0ABS8C0W3_9ALTE</name>
<feature type="binding site" evidence="8">
    <location>
        <position position="418"/>
    </location>
    <ligand>
        <name>[4Fe-4S] cluster</name>
        <dbReference type="ChEBI" id="CHEBI:49883"/>
        <label>2</label>
    </ligand>
</feature>
<dbReference type="RefSeq" id="WP_226750051.1">
    <property type="nucleotide sequence ID" value="NZ_JAEINI020000002.1"/>
</dbReference>
<dbReference type="SUPFAM" id="SSF142019">
    <property type="entry name" value="Nqo1 FMN-binding domain-like"/>
    <property type="match status" value="1"/>
</dbReference>
<feature type="region of interest" description="Disordered" evidence="9">
    <location>
        <begin position="477"/>
        <end position="496"/>
    </location>
</feature>
<dbReference type="InterPro" id="IPR037225">
    <property type="entry name" value="Nuo51_FMN-bd_sf"/>
</dbReference>
<keyword evidence="8" id="KW-1278">Translocase</keyword>
<evidence type="ECO:0000256" key="1">
    <source>
        <dbReference type="ARBA" id="ARBA00022448"/>
    </source>
</evidence>
<dbReference type="NCBIfam" id="TIGR01945">
    <property type="entry name" value="rnfC"/>
    <property type="match status" value="1"/>
</dbReference>
<feature type="compositionally biased region" description="Low complexity" evidence="9">
    <location>
        <begin position="727"/>
        <end position="747"/>
    </location>
</feature>
<feature type="compositionally biased region" description="Low complexity" evidence="9">
    <location>
        <begin position="781"/>
        <end position="797"/>
    </location>
</feature>
<dbReference type="Pfam" id="PF10531">
    <property type="entry name" value="SLBB"/>
    <property type="match status" value="1"/>
</dbReference>
<keyword evidence="5 8" id="KW-0249">Electron transport</keyword>
<feature type="domain" description="4Fe-4S ferredoxin-type" evidence="10">
    <location>
        <begin position="406"/>
        <end position="435"/>
    </location>
</feature>
<feature type="compositionally biased region" description="Basic and acidic residues" evidence="9">
    <location>
        <begin position="610"/>
        <end position="622"/>
    </location>
</feature>
<dbReference type="Proteomes" id="UP000633814">
    <property type="component" value="Unassembled WGS sequence"/>
</dbReference>
<dbReference type="Pfam" id="PF01512">
    <property type="entry name" value="Complex1_51K"/>
    <property type="match status" value="1"/>
</dbReference>
<evidence type="ECO:0000313" key="11">
    <source>
        <dbReference type="EMBL" id="MCB5225957.1"/>
    </source>
</evidence>
<dbReference type="NCBIfam" id="NF003454">
    <property type="entry name" value="PRK05035.1"/>
    <property type="match status" value="1"/>
</dbReference>
<comment type="caution">
    <text evidence="11">The sequence shown here is derived from an EMBL/GenBank/DDBJ whole genome shotgun (WGS) entry which is preliminary data.</text>
</comment>
<dbReference type="InterPro" id="IPR017896">
    <property type="entry name" value="4Fe4S_Fe-S-bd"/>
</dbReference>
<feature type="binding site" evidence="8">
    <location>
        <position position="376"/>
    </location>
    <ligand>
        <name>[4Fe-4S] cluster</name>
        <dbReference type="ChEBI" id="CHEBI:49883"/>
        <label>1</label>
    </ligand>
</feature>
<dbReference type="HAMAP" id="MF_00461">
    <property type="entry name" value="RsxC_RnfC"/>
    <property type="match status" value="1"/>
</dbReference>
<evidence type="ECO:0000256" key="8">
    <source>
        <dbReference type="HAMAP-Rule" id="MF_00461"/>
    </source>
</evidence>
<feature type="domain" description="4Fe-4S ferredoxin-type" evidence="10">
    <location>
        <begin position="366"/>
        <end position="396"/>
    </location>
</feature>
<comment type="subunit">
    <text evidence="8">The complex is composed of six subunits: RnfA, RnfB, RnfC, RnfD, RnfE and RnfG.</text>
</comment>
<evidence type="ECO:0000256" key="9">
    <source>
        <dbReference type="SAM" id="MobiDB-lite"/>
    </source>
</evidence>